<evidence type="ECO:0000313" key="1">
    <source>
        <dbReference type="EMBL" id="CUI15682.1"/>
    </source>
</evidence>
<proteinExistence type="predicted"/>
<dbReference type="AlphaFoldDB" id="A0A0U5JAI8"/>
<evidence type="ECO:0000313" key="2">
    <source>
        <dbReference type="Proteomes" id="UP000069902"/>
    </source>
</evidence>
<reference evidence="2" key="1">
    <citation type="submission" date="2015-09" db="EMBL/GenBank/DDBJ databases">
        <authorList>
            <person name="Bertelli C."/>
        </authorList>
    </citation>
    <scope>NUCLEOTIDE SEQUENCE [LARGE SCALE GENOMIC DNA]</scope>
    <source>
        <strain evidence="2">KNic</strain>
    </source>
</reference>
<gene>
    <name evidence="1" type="ORF">PNK_0043</name>
</gene>
<dbReference type="EMBL" id="LN879502">
    <property type="protein sequence ID" value="CUI15682.1"/>
    <property type="molecule type" value="Genomic_DNA"/>
</dbReference>
<accession>A0A0U5JAI8</accession>
<dbReference type="KEGG" id="pnl:PNK_0043"/>
<name>A0A0U5JAI8_9BACT</name>
<dbReference type="STRING" id="389348.PNK_0043"/>
<dbReference type="PATRIC" id="fig|389348.3.peg.50"/>
<organism evidence="1 2">
    <name type="scientific">Candidatus Protochlamydia naegleriophila</name>
    <dbReference type="NCBI Taxonomy" id="389348"/>
    <lineage>
        <taxon>Bacteria</taxon>
        <taxon>Pseudomonadati</taxon>
        <taxon>Chlamydiota</taxon>
        <taxon>Chlamydiia</taxon>
        <taxon>Parachlamydiales</taxon>
        <taxon>Parachlamydiaceae</taxon>
        <taxon>Candidatus Protochlamydia</taxon>
    </lineage>
</organism>
<dbReference type="RefSeq" id="WP_059059534.1">
    <property type="nucleotide sequence ID" value="NZ_LN879502.1"/>
</dbReference>
<dbReference type="InParanoid" id="A0A0U5JAI8"/>
<protein>
    <submittedName>
        <fullName evidence="1">Uncharacterized protein</fullName>
    </submittedName>
</protein>
<keyword evidence="2" id="KW-1185">Reference proteome</keyword>
<sequence length="63" mass="7368">MDLFLLKLEIDFKNPFVLEPEKNEGNRPSPKISEAPEKILPTTAFNECMQIRVKRMDFIALLF</sequence>
<dbReference type="Proteomes" id="UP000069902">
    <property type="component" value="Chromosome cPNK"/>
</dbReference>